<keyword evidence="4" id="KW-0833">Ubl conjugation pathway</keyword>
<dbReference type="InterPro" id="IPR057733">
    <property type="entry name" value="UBE2O-like_SH3-B"/>
</dbReference>
<evidence type="ECO:0000256" key="3">
    <source>
        <dbReference type="ARBA" id="ARBA00022741"/>
    </source>
</evidence>
<dbReference type="OrthoDB" id="47801at2759"/>
<evidence type="ECO:0000256" key="1">
    <source>
        <dbReference type="ARBA" id="ARBA00012486"/>
    </source>
</evidence>
<dbReference type="EC" id="2.3.2.23" evidence="1"/>
<name>A0A0K9NY80_ZOSMR</name>
<evidence type="ECO:0000256" key="5">
    <source>
        <dbReference type="ARBA" id="ARBA00022840"/>
    </source>
</evidence>
<dbReference type="InterPro" id="IPR000608">
    <property type="entry name" value="UBC"/>
</dbReference>
<keyword evidence="2" id="KW-0808">Transferase</keyword>
<sequence length="904" mass="102400">MDRFDSSESDFENYSETSATDYGNDETESSYGGHAQSILSSLDQSIGRIDDYLAFERGFVHGDIVCSIKDLSGNLGRITNLDIFVHLESQNGEIITEVNTKKLLRVRSFEEGDYVVHGPWLGRVDGVYDVVTVLLDDGTKCKICTKDDDDLVPLSVKLFEDGPFAFYPGLRMMINDPTKFKSPRWLCGGSWNDSPSEGTICKVEADTVIVNWIASVASNTTLLVPSCLQDVANLTLLSCYINASWQLGDWCKLSPDYFQNLAKDKDYVLPCLIPKNPIEMEEYGMRSYGHDQIFTITKTKTKVDVLWQDGEHTCGLDLQDLSPINTISDHDFWPGQFVLEKAILERDTHVSNVQRGGIVKHVNALDKIVNVKWSSLERDCHMEFFEETISAYELIEHPDHSYTLGDIIFRALPKSEASKDVPNHLEDLHKFHLMKDPNYGDCDNYTFCYLSCIGNVIGFKDDGVEVRWADGVVSKVKHLEIFGIENLVATTSIPVLINEDAVIKESFMNEISQQEGRVLPNKEKDLLRDLDNRGNDYIYKLFAPINWIPQATEFLLNTASDFLDFHGFRSLSTNYTDENLENEEGSDLFKLDEPIPNIEDTILEFQVPMHVTSKNNQNSVPVKVNEPFKSFDVVDDHSDHFFDDNENRSVQQVERSWLKKVNQEWNLLARDLPDTIYVRTYEQRMDLLSASIVGSSGTPYQDALFFFDICLPPEYPLEPPMVHYISRGIRLNPNLYESGKVCLSLLKTWSGSGTEVWNPESSTILQVLLSLQALVLNEKPYFNEAGYDKHIGRAEGLRNSITYNENAFLLSRKSMLYQLNDPPKNFEPLIHEHFSSRSHKIINTCEALIEGSKDRCDFGCGELIIAASGKNTTSAGFRIMLAKLVPKLILTFSDRGINCNSFSS</sequence>
<evidence type="ECO:0000256" key="6">
    <source>
        <dbReference type="SAM" id="MobiDB-lite"/>
    </source>
</evidence>
<dbReference type="STRING" id="29655.A0A0K9NY80"/>
<dbReference type="GO" id="GO:0005524">
    <property type="term" value="F:ATP binding"/>
    <property type="evidence" value="ECO:0007669"/>
    <property type="project" value="UniProtKB-KW"/>
</dbReference>
<dbReference type="Pfam" id="PF23046">
    <property type="entry name" value="tSH3-B_UBE2O"/>
    <property type="match status" value="1"/>
</dbReference>
<evidence type="ECO:0000313" key="9">
    <source>
        <dbReference type="Proteomes" id="UP000036987"/>
    </source>
</evidence>
<evidence type="ECO:0000313" key="8">
    <source>
        <dbReference type="EMBL" id="KMZ61694.1"/>
    </source>
</evidence>
<dbReference type="EMBL" id="LFYR01001451">
    <property type="protein sequence ID" value="KMZ61694.1"/>
    <property type="molecule type" value="Genomic_DNA"/>
</dbReference>
<feature type="domain" description="UBC core" evidence="7">
    <location>
        <begin position="656"/>
        <end position="816"/>
    </location>
</feature>
<keyword evidence="5" id="KW-0067">ATP-binding</keyword>
<dbReference type="Gene3D" id="3.10.110.10">
    <property type="entry name" value="Ubiquitin Conjugating Enzyme"/>
    <property type="match status" value="1"/>
</dbReference>
<dbReference type="Proteomes" id="UP000036987">
    <property type="component" value="Unassembled WGS sequence"/>
</dbReference>
<keyword evidence="3" id="KW-0547">Nucleotide-binding</keyword>
<dbReference type="SUPFAM" id="SSF54495">
    <property type="entry name" value="UBC-like"/>
    <property type="match status" value="1"/>
</dbReference>
<dbReference type="InterPro" id="IPR016135">
    <property type="entry name" value="UBQ-conjugating_enzyme/RWD"/>
</dbReference>
<feature type="region of interest" description="Disordered" evidence="6">
    <location>
        <begin position="1"/>
        <end position="31"/>
    </location>
</feature>
<accession>A0A0K9NY80</accession>
<dbReference type="Pfam" id="PF00179">
    <property type="entry name" value="UQ_con"/>
    <property type="match status" value="1"/>
</dbReference>
<dbReference type="PANTHER" id="PTHR46116">
    <property type="entry name" value="(E3-INDEPENDENT) E2 UBIQUITIN-CONJUGATING ENZYME"/>
    <property type="match status" value="1"/>
</dbReference>
<dbReference type="InterPro" id="IPR057735">
    <property type="entry name" value="UBE2O-like_tSH3-B"/>
</dbReference>
<dbReference type="OMA" id="NHEFWPH"/>
<dbReference type="CDD" id="cd23837">
    <property type="entry name" value="UBCc_UBE2O"/>
    <property type="match status" value="1"/>
</dbReference>
<dbReference type="Pfam" id="PF23043">
    <property type="entry name" value="SH3-B_UBE2O"/>
    <property type="match status" value="1"/>
</dbReference>
<comment type="caution">
    <text evidence="8">The sequence shown here is derived from an EMBL/GenBank/DDBJ whole genome shotgun (WGS) entry which is preliminary data.</text>
</comment>
<keyword evidence="9" id="KW-1185">Reference proteome</keyword>
<dbReference type="SMART" id="SM00212">
    <property type="entry name" value="UBCc"/>
    <property type="match status" value="1"/>
</dbReference>
<dbReference type="FunFam" id="3.10.110.10:FF:000028">
    <property type="entry name" value="Probable ubiquitin-conjugating enzyme E2 23"/>
    <property type="match status" value="1"/>
</dbReference>
<dbReference type="PANTHER" id="PTHR46116:SF15">
    <property type="entry name" value="(E3-INDEPENDENT) E2 UBIQUITIN-CONJUGATING ENZYME"/>
    <property type="match status" value="1"/>
</dbReference>
<reference evidence="9" key="1">
    <citation type="journal article" date="2016" name="Nature">
        <title>The genome of the seagrass Zostera marina reveals angiosperm adaptation to the sea.</title>
        <authorList>
            <person name="Olsen J.L."/>
            <person name="Rouze P."/>
            <person name="Verhelst B."/>
            <person name="Lin Y.-C."/>
            <person name="Bayer T."/>
            <person name="Collen J."/>
            <person name="Dattolo E."/>
            <person name="De Paoli E."/>
            <person name="Dittami S."/>
            <person name="Maumus F."/>
            <person name="Michel G."/>
            <person name="Kersting A."/>
            <person name="Lauritano C."/>
            <person name="Lohaus R."/>
            <person name="Toepel M."/>
            <person name="Tonon T."/>
            <person name="Vanneste K."/>
            <person name="Amirebrahimi M."/>
            <person name="Brakel J."/>
            <person name="Bostroem C."/>
            <person name="Chovatia M."/>
            <person name="Grimwood J."/>
            <person name="Jenkins J.W."/>
            <person name="Jueterbock A."/>
            <person name="Mraz A."/>
            <person name="Stam W.T."/>
            <person name="Tice H."/>
            <person name="Bornberg-Bauer E."/>
            <person name="Green P.J."/>
            <person name="Pearson G.A."/>
            <person name="Procaccini G."/>
            <person name="Duarte C.M."/>
            <person name="Schmutz J."/>
            <person name="Reusch T.B.H."/>
            <person name="Van de Peer Y."/>
        </authorList>
    </citation>
    <scope>NUCLEOTIDE SEQUENCE [LARGE SCALE GENOMIC DNA]</scope>
    <source>
        <strain evidence="9">cv. Finnish</strain>
    </source>
</reference>
<proteinExistence type="predicted"/>
<evidence type="ECO:0000256" key="4">
    <source>
        <dbReference type="ARBA" id="ARBA00022786"/>
    </source>
</evidence>
<dbReference type="GO" id="GO:0061631">
    <property type="term" value="F:ubiquitin conjugating enzyme activity"/>
    <property type="evidence" value="ECO:0000318"/>
    <property type="project" value="GO_Central"/>
</dbReference>
<protein>
    <recommendedName>
        <fullName evidence="1">E2 ubiquitin-conjugating enzyme</fullName>
        <ecNumber evidence="1">2.3.2.23</ecNumber>
    </recommendedName>
</protein>
<evidence type="ECO:0000259" key="7">
    <source>
        <dbReference type="PROSITE" id="PS50127"/>
    </source>
</evidence>
<gene>
    <name evidence="8" type="ORF">ZOSMA_509G00020</name>
</gene>
<evidence type="ECO:0000256" key="2">
    <source>
        <dbReference type="ARBA" id="ARBA00022679"/>
    </source>
</evidence>
<organism evidence="8 9">
    <name type="scientific">Zostera marina</name>
    <name type="common">Eelgrass</name>
    <dbReference type="NCBI Taxonomy" id="29655"/>
    <lineage>
        <taxon>Eukaryota</taxon>
        <taxon>Viridiplantae</taxon>
        <taxon>Streptophyta</taxon>
        <taxon>Embryophyta</taxon>
        <taxon>Tracheophyta</taxon>
        <taxon>Spermatophyta</taxon>
        <taxon>Magnoliopsida</taxon>
        <taxon>Liliopsida</taxon>
        <taxon>Zosteraceae</taxon>
        <taxon>Zostera</taxon>
    </lineage>
</organism>
<dbReference type="AlphaFoldDB" id="A0A0K9NY80"/>
<dbReference type="PROSITE" id="PS50127">
    <property type="entry name" value="UBC_2"/>
    <property type="match status" value="1"/>
</dbReference>